<protein>
    <submittedName>
        <fullName evidence="2">Uncharacterized protein</fullName>
    </submittedName>
</protein>
<sequence length="135" mass="16000">MSSSGSCVNHPDLFCYICVEYTLKENRKTVRDFVKRAYLGYFGVRLGNQEETWAQHQVCKTCTEHLRQWTTGKRKGLKFGVLSYQHEKNPRHKNAGGGRYRNVTFQSRFEMKERALFHWRRYKMRSKSSVNGLIK</sequence>
<reference evidence="2 3" key="1">
    <citation type="journal article" date="2019" name="Sci. Rep.">
        <title>Orb-weaving spider Araneus ventricosus genome elucidates the spidroin gene catalogue.</title>
        <authorList>
            <person name="Kono N."/>
            <person name="Nakamura H."/>
            <person name="Ohtoshi R."/>
            <person name="Moran D.A.P."/>
            <person name="Shinohara A."/>
            <person name="Yoshida Y."/>
            <person name="Fujiwara M."/>
            <person name="Mori M."/>
            <person name="Tomita M."/>
            <person name="Arakawa K."/>
        </authorList>
    </citation>
    <scope>NUCLEOTIDE SEQUENCE [LARGE SCALE GENOMIC DNA]</scope>
</reference>
<dbReference type="OrthoDB" id="8362137at2759"/>
<evidence type="ECO:0000313" key="1">
    <source>
        <dbReference type="EMBL" id="GBO30577.1"/>
    </source>
</evidence>
<accession>A0A4Y2W3C0</accession>
<proteinExistence type="predicted"/>
<evidence type="ECO:0000313" key="2">
    <source>
        <dbReference type="EMBL" id="GBO30640.1"/>
    </source>
</evidence>
<comment type="caution">
    <text evidence="2">The sequence shown here is derived from an EMBL/GenBank/DDBJ whole genome shotgun (WGS) entry which is preliminary data.</text>
</comment>
<dbReference type="AlphaFoldDB" id="A0A4Y2W3C0"/>
<name>A0A4Y2W3C0_ARAVE</name>
<gene>
    <name evidence="1" type="ORF">AVEN_120745_1</name>
    <name evidence="2" type="ORF">AVEN_40182_1</name>
</gene>
<keyword evidence="3" id="KW-1185">Reference proteome</keyword>
<dbReference type="EMBL" id="BGPR01053835">
    <property type="protein sequence ID" value="GBO30640.1"/>
    <property type="molecule type" value="Genomic_DNA"/>
</dbReference>
<organism evidence="2 3">
    <name type="scientific">Araneus ventricosus</name>
    <name type="common">Orbweaver spider</name>
    <name type="synonym">Epeira ventricosa</name>
    <dbReference type="NCBI Taxonomy" id="182803"/>
    <lineage>
        <taxon>Eukaryota</taxon>
        <taxon>Metazoa</taxon>
        <taxon>Ecdysozoa</taxon>
        <taxon>Arthropoda</taxon>
        <taxon>Chelicerata</taxon>
        <taxon>Arachnida</taxon>
        <taxon>Araneae</taxon>
        <taxon>Araneomorphae</taxon>
        <taxon>Entelegynae</taxon>
        <taxon>Araneoidea</taxon>
        <taxon>Araneidae</taxon>
        <taxon>Araneus</taxon>
    </lineage>
</organism>
<dbReference type="Proteomes" id="UP000499080">
    <property type="component" value="Unassembled WGS sequence"/>
</dbReference>
<dbReference type="EMBL" id="BGPR01053764">
    <property type="protein sequence ID" value="GBO30577.1"/>
    <property type="molecule type" value="Genomic_DNA"/>
</dbReference>
<evidence type="ECO:0000313" key="3">
    <source>
        <dbReference type="Proteomes" id="UP000499080"/>
    </source>
</evidence>